<reference evidence="1" key="1">
    <citation type="submission" date="2020-12" db="EMBL/GenBank/DDBJ databases">
        <title>Leucobacter sp. CAS2, isolated from Chromium sludge.</title>
        <authorList>
            <person name="Xu Z."/>
        </authorList>
    </citation>
    <scope>NUCLEOTIDE SEQUENCE</scope>
    <source>
        <strain evidence="1">CSA2</strain>
    </source>
</reference>
<proteinExistence type="predicted"/>
<dbReference type="AlphaFoldDB" id="A0A934UWI5"/>
<gene>
    <name evidence="1" type="ORF">JD292_06465</name>
</gene>
<name>A0A934UWI5_9MICO</name>
<dbReference type="Proteomes" id="UP000618733">
    <property type="component" value="Unassembled WGS sequence"/>
</dbReference>
<protein>
    <submittedName>
        <fullName evidence="1">Uncharacterized protein</fullName>
    </submittedName>
</protein>
<dbReference type="RefSeq" id="WP_200131911.1">
    <property type="nucleotide sequence ID" value="NZ_JAEHOI010000005.1"/>
</dbReference>
<evidence type="ECO:0000313" key="1">
    <source>
        <dbReference type="EMBL" id="MBK0421714.1"/>
    </source>
</evidence>
<evidence type="ECO:0000313" key="2">
    <source>
        <dbReference type="Proteomes" id="UP000618733"/>
    </source>
</evidence>
<comment type="caution">
    <text evidence="1">The sequence shown here is derived from an EMBL/GenBank/DDBJ whole genome shotgun (WGS) entry which is preliminary data.</text>
</comment>
<sequence>MQRPCSARGARWALALQPDANDAPTVFTVPFTHAKREDFPAGRGFLVRGGK</sequence>
<keyword evidence="2" id="KW-1185">Reference proteome</keyword>
<organism evidence="1 2">
    <name type="scientific">Leucobacter edaphi</name>
    <dbReference type="NCBI Taxonomy" id="2796472"/>
    <lineage>
        <taxon>Bacteria</taxon>
        <taxon>Bacillati</taxon>
        <taxon>Actinomycetota</taxon>
        <taxon>Actinomycetes</taxon>
        <taxon>Micrococcales</taxon>
        <taxon>Microbacteriaceae</taxon>
        <taxon>Leucobacter</taxon>
    </lineage>
</organism>
<dbReference type="EMBL" id="JAEHOI010000005">
    <property type="protein sequence ID" value="MBK0421714.1"/>
    <property type="molecule type" value="Genomic_DNA"/>
</dbReference>
<accession>A0A934UWI5</accession>